<dbReference type="Proteomes" id="UP000248314">
    <property type="component" value="Unassembled WGS sequence"/>
</dbReference>
<organism evidence="1 2">
    <name type="scientific">Hoylesella shahii DSM 15611 = JCM 12083</name>
    <dbReference type="NCBI Taxonomy" id="1122991"/>
    <lineage>
        <taxon>Bacteria</taxon>
        <taxon>Pseudomonadati</taxon>
        <taxon>Bacteroidota</taxon>
        <taxon>Bacteroidia</taxon>
        <taxon>Bacteroidales</taxon>
        <taxon>Prevotellaceae</taxon>
        <taxon>Hoylesella</taxon>
    </lineage>
</organism>
<reference evidence="1 2" key="1">
    <citation type="submission" date="2018-05" db="EMBL/GenBank/DDBJ databases">
        <title>Genomic Encyclopedia of Type Strains, Phase I: the one thousand microbial genomes (KMG-I) project.</title>
        <authorList>
            <person name="Kyrpides N."/>
        </authorList>
    </citation>
    <scope>NUCLEOTIDE SEQUENCE [LARGE SCALE GENOMIC DNA]</scope>
    <source>
        <strain evidence="1 2">DSM 15611</strain>
    </source>
</reference>
<protein>
    <submittedName>
        <fullName evidence="1">Uncharacterized protein</fullName>
    </submittedName>
</protein>
<evidence type="ECO:0000313" key="2">
    <source>
        <dbReference type="Proteomes" id="UP000248314"/>
    </source>
</evidence>
<proteinExistence type="predicted"/>
<keyword evidence="2" id="KW-1185">Reference proteome</keyword>
<sequence>MQQNAGLKGTYCTILRTSQRSKKIKNTPFKGKMQHKKALFEHKKRLLGR</sequence>
<dbReference type="EMBL" id="QJJX01000007">
    <property type="protein sequence ID" value="PXX23161.1"/>
    <property type="molecule type" value="Genomic_DNA"/>
</dbReference>
<comment type="caution">
    <text evidence="1">The sequence shown here is derived from an EMBL/GenBank/DDBJ whole genome shotgun (WGS) entry which is preliminary data.</text>
</comment>
<accession>A0A318IEJ5</accession>
<name>A0A318IEJ5_9BACT</name>
<gene>
    <name evidence="1" type="ORF">EJ73_00826</name>
</gene>
<evidence type="ECO:0000313" key="1">
    <source>
        <dbReference type="EMBL" id="PXX23161.1"/>
    </source>
</evidence>
<dbReference type="AlphaFoldDB" id="A0A318IEJ5"/>